<dbReference type="PROSITE" id="PS00194">
    <property type="entry name" value="THIOREDOXIN_1"/>
    <property type="match status" value="1"/>
</dbReference>
<feature type="active site" description="Nucleophile" evidence="8">
    <location>
        <position position="33"/>
    </location>
</feature>
<feature type="disulfide bond" description="Redox-active" evidence="9">
    <location>
        <begin position="30"/>
        <end position="33"/>
    </location>
</feature>
<dbReference type="GO" id="GO:0005737">
    <property type="term" value="C:cytoplasm"/>
    <property type="evidence" value="ECO:0007669"/>
    <property type="project" value="TreeGrafter"/>
</dbReference>
<comment type="caution">
    <text evidence="11">The sequence shown here is derived from an EMBL/GenBank/DDBJ whole genome shotgun (WGS) entry which is preliminary data.</text>
</comment>
<feature type="active site" description="Nucleophile" evidence="8">
    <location>
        <position position="30"/>
    </location>
</feature>
<evidence type="ECO:0000256" key="3">
    <source>
        <dbReference type="ARBA" id="ARBA00022982"/>
    </source>
</evidence>
<reference evidence="11 12" key="1">
    <citation type="submission" date="2019-08" db="EMBL/GenBank/DDBJ databases">
        <title>Genome of Luteibaculum oceani JCM 18817.</title>
        <authorList>
            <person name="Bowman J.P."/>
        </authorList>
    </citation>
    <scope>NUCLEOTIDE SEQUENCE [LARGE SCALE GENOMIC DNA]</scope>
    <source>
        <strain evidence="11 12">JCM 18817</strain>
    </source>
</reference>
<dbReference type="PROSITE" id="PS51352">
    <property type="entry name" value="THIOREDOXIN_2"/>
    <property type="match status" value="1"/>
</dbReference>
<evidence type="ECO:0000256" key="8">
    <source>
        <dbReference type="PIRSR" id="PIRSR000077-1"/>
    </source>
</evidence>
<dbReference type="PANTHER" id="PTHR45663:SF11">
    <property type="entry name" value="GEO12009P1"/>
    <property type="match status" value="1"/>
</dbReference>
<keyword evidence="2" id="KW-0813">Transport</keyword>
<dbReference type="PRINTS" id="PR00421">
    <property type="entry name" value="THIOREDOXIN"/>
</dbReference>
<keyword evidence="12" id="KW-1185">Reference proteome</keyword>
<evidence type="ECO:0000256" key="1">
    <source>
        <dbReference type="ARBA" id="ARBA00008987"/>
    </source>
</evidence>
<evidence type="ECO:0000256" key="9">
    <source>
        <dbReference type="PIRSR" id="PIRSR000077-4"/>
    </source>
</evidence>
<dbReference type="OrthoDB" id="9790390at2"/>
<comment type="similarity">
    <text evidence="1 7">Belongs to the thioredoxin family.</text>
</comment>
<dbReference type="CDD" id="cd02947">
    <property type="entry name" value="TRX_family"/>
    <property type="match status" value="1"/>
</dbReference>
<evidence type="ECO:0000259" key="10">
    <source>
        <dbReference type="PROSITE" id="PS51352"/>
    </source>
</evidence>
<name>A0A5C6UYW8_9FLAO</name>
<evidence type="ECO:0000256" key="4">
    <source>
        <dbReference type="ARBA" id="ARBA00023157"/>
    </source>
</evidence>
<feature type="site" description="Contributes to redox potential value" evidence="8">
    <location>
        <position position="32"/>
    </location>
</feature>
<dbReference type="AlphaFoldDB" id="A0A5C6UYW8"/>
<dbReference type="EMBL" id="VORB01000006">
    <property type="protein sequence ID" value="TXC78612.1"/>
    <property type="molecule type" value="Genomic_DNA"/>
</dbReference>
<dbReference type="InterPro" id="IPR005746">
    <property type="entry name" value="Thioredoxin"/>
</dbReference>
<dbReference type="InterPro" id="IPR017937">
    <property type="entry name" value="Thioredoxin_CS"/>
</dbReference>
<evidence type="ECO:0000313" key="11">
    <source>
        <dbReference type="EMBL" id="TXC78612.1"/>
    </source>
</evidence>
<keyword evidence="3" id="KW-0249">Electron transport</keyword>
<protein>
    <recommendedName>
        <fullName evidence="6 7">Thioredoxin</fullName>
    </recommendedName>
</protein>
<dbReference type="PIRSF" id="PIRSF000077">
    <property type="entry name" value="Thioredoxin"/>
    <property type="match status" value="1"/>
</dbReference>
<organism evidence="11 12">
    <name type="scientific">Luteibaculum oceani</name>
    <dbReference type="NCBI Taxonomy" id="1294296"/>
    <lineage>
        <taxon>Bacteria</taxon>
        <taxon>Pseudomonadati</taxon>
        <taxon>Bacteroidota</taxon>
        <taxon>Flavobacteriia</taxon>
        <taxon>Flavobacteriales</taxon>
        <taxon>Luteibaculaceae</taxon>
        <taxon>Luteibaculum</taxon>
    </lineage>
</organism>
<sequence length="106" mass="11496">MALEFTDNNFEAEVLNSDQPVLVDFWAEWCGPCKMVGPIVDEIAKEYEGKAKVGKVNVDENPGISAKFGIRSIPTILYIKNGEVVDKSVGAVPKAALTDKLEAQIA</sequence>
<dbReference type="InterPro" id="IPR013766">
    <property type="entry name" value="Thioredoxin_domain"/>
</dbReference>
<dbReference type="Gene3D" id="3.40.30.10">
    <property type="entry name" value="Glutaredoxin"/>
    <property type="match status" value="1"/>
</dbReference>
<dbReference type="SUPFAM" id="SSF52833">
    <property type="entry name" value="Thioredoxin-like"/>
    <property type="match status" value="1"/>
</dbReference>
<keyword evidence="4 9" id="KW-1015">Disulfide bond</keyword>
<feature type="domain" description="Thioredoxin" evidence="10">
    <location>
        <begin position="1"/>
        <end position="106"/>
    </location>
</feature>
<evidence type="ECO:0000313" key="12">
    <source>
        <dbReference type="Proteomes" id="UP000321168"/>
    </source>
</evidence>
<dbReference type="NCBIfam" id="TIGR01068">
    <property type="entry name" value="thioredoxin"/>
    <property type="match status" value="1"/>
</dbReference>
<proteinExistence type="inferred from homology"/>
<dbReference type="GO" id="GO:0015035">
    <property type="term" value="F:protein-disulfide reductase activity"/>
    <property type="evidence" value="ECO:0007669"/>
    <property type="project" value="UniProtKB-UniRule"/>
</dbReference>
<dbReference type="InterPro" id="IPR036249">
    <property type="entry name" value="Thioredoxin-like_sf"/>
</dbReference>
<keyword evidence="5 9" id="KW-0676">Redox-active center</keyword>
<evidence type="ECO:0000256" key="5">
    <source>
        <dbReference type="ARBA" id="ARBA00023284"/>
    </source>
</evidence>
<accession>A0A5C6UYW8</accession>
<gene>
    <name evidence="11" type="primary">trxA</name>
    <name evidence="11" type="ORF">FRX97_07805</name>
</gene>
<evidence type="ECO:0000256" key="2">
    <source>
        <dbReference type="ARBA" id="ARBA00022448"/>
    </source>
</evidence>
<dbReference type="RefSeq" id="WP_147014639.1">
    <property type="nucleotide sequence ID" value="NZ_VORB01000006.1"/>
</dbReference>
<dbReference type="PANTHER" id="PTHR45663">
    <property type="entry name" value="GEO12009P1"/>
    <property type="match status" value="1"/>
</dbReference>
<dbReference type="Proteomes" id="UP000321168">
    <property type="component" value="Unassembled WGS sequence"/>
</dbReference>
<dbReference type="Pfam" id="PF00085">
    <property type="entry name" value="Thioredoxin"/>
    <property type="match status" value="1"/>
</dbReference>
<evidence type="ECO:0000256" key="7">
    <source>
        <dbReference type="PIRNR" id="PIRNR000077"/>
    </source>
</evidence>
<dbReference type="FunFam" id="3.40.30.10:FF:000001">
    <property type="entry name" value="Thioredoxin"/>
    <property type="match status" value="1"/>
</dbReference>
<evidence type="ECO:0000256" key="6">
    <source>
        <dbReference type="NCBIfam" id="TIGR01068"/>
    </source>
</evidence>
<feature type="site" description="Deprotonates C-terminal active site Cys" evidence="8">
    <location>
        <position position="24"/>
    </location>
</feature>
<feature type="site" description="Contributes to redox potential value" evidence="8">
    <location>
        <position position="31"/>
    </location>
</feature>